<keyword evidence="2" id="KW-1185">Reference proteome</keyword>
<organism evidence="1 2">
    <name type="scientific">Fusarium solani subsp. cucurbitae</name>
    <name type="common">Neocosmosporum cucurbitae</name>
    <dbReference type="NCBI Taxonomy" id="2747967"/>
    <lineage>
        <taxon>Eukaryota</taxon>
        <taxon>Fungi</taxon>
        <taxon>Dikarya</taxon>
        <taxon>Ascomycota</taxon>
        <taxon>Pezizomycotina</taxon>
        <taxon>Sordariomycetes</taxon>
        <taxon>Hypocreomycetidae</taxon>
        <taxon>Hypocreales</taxon>
        <taxon>Nectriaceae</taxon>
        <taxon>Fusarium</taxon>
        <taxon>Fusarium solani species complex</taxon>
    </lineage>
</organism>
<gene>
    <name evidence="1" type="ORF">LCI18_003198</name>
</gene>
<reference evidence="1" key="1">
    <citation type="submission" date="2021-11" db="EMBL/GenBank/DDBJ databases">
        <title>Fusarium solani-melongenae Genome sequencing and assembly.</title>
        <authorList>
            <person name="Xie S."/>
            <person name="Huang L."/>
            <person name="Zhang X."/>
        </authorList>
    </citation>
    <scope>NUCLEOTIDE SEQUENCE</scope>
    <source>
        <strain evidence="1">CRI 24-3</strain>
    </source>
</reference>
<protein>
    <submittedName>
        <fullName evidence="1">Uncharacterized protein</fullName>
    </submittedName>
</protein>
<dbReference type="EMBL" id="CP090032">
    <property type="protein sequence ID" value="UPK92263.1"/>
    <property type="molecule type" value="Genomic_DNA"/>
</dbReference>
<evidence type="ECO:0000313" key="1">
    <source>
        <dbReference type="EMBL" id="UPK92263.1"/>
    </source>
</evidence>
<name>A0ACD3YTT8_FUSSC</name>
<accession>A0ACD3YTT8</accession>
<dbReference type="Proteomes" id="UP000830768">
    <property type="component" value="Chromosome 3"/>
</dbReference>
<proteinExistence type="predicted"/>
<sequence length="369" mass="41197">MALIKVGIVGYGFSATTFHLPFILASKRYEIVAFLQRAAPPSSPPSPDQAPHCTVEFPDVKHYRNADDFFADGNIELVVVVTREDTHASFAEKALLAGKHAIVDKPFARSSVEADHVIQLAKEKKLVITCYQNRRWDSGFLALEALVQDNALGKIRDAEIHYDFEVPPPYSNTGPREYVPGGGMSFGFGSHNIDQALVLFGRPDFVTGFFRPQHGTAREADESWTIILQYAREDHRDNIIVTVKTTAITPLVNQPKFLKGTKCPQEVHLAEGKKPLDPGFGDEPQEMWGDLITYEMFDDKVQSYDKESRKYVGKYSVGPGRWVSLYNNLADAIQGKAELEVKATQSRDALRVIELARDSHDKGSTVPWS</sequence>
<evidence type="ECO:0000313" key="2">
    <source>
        <dbReference type="Proteomes" id="UP000830768"/>
    </source>
</evidence>